<name>A0A9D2DSZ1_9FIRM</name>
<evidence type="ECO:0000256" key="2">
    <source>
        <dbReference type="ARBA" id="ARBA00005988"/>
    </source>
</evidence>
<comment type="similarity">
    <text evidence="2 7">Belongs to the peptidase M14 family.</text>
</comment>
<reference evidence="9" key="2">
    <citation type="submission" date="2021-04" db="EMBL/GenBank/DDBJ databases">
        <authorList>
            <person name="Gilroy R."/>
        </authorList>
    </citation>
    <scope>NUCLEOTIDE SEQUENCE</scope>
    <source>
        <strain evidence="9">14324</strain>
    </source>
</reference>
<dbReference type="AlphaFoldDB" id="A0A9D2DSZ1"/>
<comment type="caution">
    <text evidence="7">Lacks conserved residue(s) required for the propagation of feature annotation.</text>
</comment>
<accession>A0A9D2DSZ1</accession>
<evidence type="ECO:0000256" key="3">
    <source>
        <dbReference type="ARBA" id="ARBA00022670"/>
    </source>
</evidence>
<keyword evidence="3" id="KW-0645">Protease</keyword>
<dbReference type="PROSITE" id="PS52035">
    <property type="entry name" value="PEPTIDASE_M14"/>
    <property type="match status" value="1"/>
</dbReference>
<keyword evidence="5" id="KW-0862">Zinc</keyword>
<organism evidence="9 10">
    <name type="scientific">Candidatus Blautia faecigallinarum</name>
    <dbReference type="NCBI Taxonomy" id="2838488"/>
    <lineage>
        <taxon>Bacteria</taxon>
        <taxon>Bacillati</taxon>
        <taxon>Bacillota</taxon>
        <taxon>Clostridia</taxon>
        <taxon>Lachnospirales</taxon>
        <taxon>Lachnospiraceae</taxon>
        <taxon>Blautia</taxon>
    </lineage>
</organism>
<reference evidence="9" key="1">
    <citation type="journal article" date="2021" name="PeerJ">
        <title>Extensive microbial diversity within the chicken gut microbiome revealed by metagenomics and culture.</title>
        <authorList>
            <person name="Gilroy R."/>
            <person name="Ravi A."/>
            <person name="Getino M."/>
            <person name="Pursley I."/>
            <person name="Horton D.L."/>
            <person name="Alikhan N.F."/>
            <person name="Baker D."/>
            <person name="Gharbi K."/>
            <person name="Hall N."/>
            <person name="Watson M."/>
            <person name="Adriaenssens E.M."/>
            <person name="Foster-Nyarko E."/>
            <person name="Jarju S."/>
            <person name="Secka A."/>
            <person name="Antonio M."/>
            <person name="Oren A."/>
            <person name="Chaudhuri R.R."/>
            <person name="La Ragione R."/>
            <person name="Hildebrand F."/>
            <person name="Pallen M.J."/>
        </authorList>
    </citation>
    <scope>NUCLEOTIDE SEQUENCE</scope>
    <source>
        <strain evidence="9">14324</strain>
    </source>
</reference>
<dbReference type="SUPFAM" id="SSF53187">
    <property type="entry name" value="Zn-dependent exopeptidases"/>
    <property type="match status" value="1"/>
</dbReference>
<dbReference type="GO" id="GO:0006508">
    <property type="term" value="P:proteolysis"/>
    <property type="evidence" value="ECO:0007669"/>
    <property type="project" value="UniProtKB-KW"/>
</dbReference>
<dbReference type="PANTHER" id="PTHR11705:SF143">
    <property type="entry name" value="SLL0236 PROTEIN"/>
    <property type="match status" value="1"/>
</dbReference>
<dbReference type="Proteomes" id="UP000824041">
    <property type="component" value="Unassembled WGS sequence"/>
</dbReference>
<evidence type="ECO:0000256" key="4">
    <source>
        <dbReference type="ARBA" id="ARBA00022801"/>
    </source>
</evidence>
<evidence type="ECO:0000259" key="8">
    <source>
        <dbReference type="PROSITE" id="PS52035"/>
    </source>
</evidence>
<dbReference type="GO" id="GO:0004181">
    <property type="term" value="F:metallocarboxypeptidase activity"/>
    <property type="evidence" value="ECO:0007669"/>
    <property type="project" value="InterPro"/>
</dbReference>
<dbReference type="Gene3D" id="3.40.630.10">
    <property type="entry name" value="Zn peptidases"/>
    <property type="match status" value="1"/>
</dbReference>
<dbReference type="GO" id="GO:0005615">
    <property type="term" value="C:extracellular space"/>
    <property type="evidence" value="ECO:0007669"/>
    <property type="project" value="TreeGrafter"/>
</dbReference>
<gene>
    <name evidence="9" type="ORF">IAA21_07150</name>
</gene>
<keyword evidence="4" id="KW-0378">Hydrolase</keyword>
<proteinExistence type="inferred from homology"/>
<evidence type="ECO:0000256" key="5">
    <source>
        <dbReference type="ARBA" id="ARBA00022833"/>
    </source>
</evidence>
<dbReference type="SMART" id="SM00631">
    <property type="entry name" value="Zn_pept"/>
    <property type="match status" value="1"/>
</dbReference>
<evidence type="ECO:0000313" key="9">
    <source>
        <dbReference type="EMBL" id="HIZ22556.1"/>
    </source>
</evidence>
<keyword evidence="6" id="KW-0482">Metalloprotease</keyword>
<dbReference type="Pfam" id="PF00246">
    <property type="entry name" value="Peptidase_M14"/>
    <property type="match status" value="1"/>
</dbReference>
<feature type="domain" description="Peptidase M14" evidence="8">
    <location>
        <begin position="5"/>
        <end position="321"/>
    </location>
</feature>
<dbReference type="PANTHER" id="PTHR11705">
    <property type="entry name" value="PROTEASE FAMILY M14 CARBOXYPEPTIDASE A,B"/>
    <property type="match status" value="1"/>
</dbReference>
<dbReference type="EMBL" id="DXBU01000096">
    <property type="protein sequence ID" value="HIZ22556.1"/>
    <property type="molecule type" value="Genomic_DNA"/>
</dbReference>
<dbReference type="PRINTS" id="PR00765">
    <property type="entry name" value="CRBOXYPTASEA"/>
</dbReference>
<dbReference type="GO" id="GO:0008270">
    <property type="term" value="F:zinc ion binding"/>
    <property type="evidence" value="ECO:0007669"/>
    <property type="project" value="InterPro"/>
</dbReference>
<evidence type="ECO:0000313" key="10">
    <source>
        <dbReference type="Proteomes" id="UP000824041"/>
    </source>
</evidence>
<evidence type="ECO:0000256" key="6">
    <source>
        <dbReference type="ARBA" id="ARBA00023049"/>
    </source>
</evidence>
<dbReference type="InterPro" id="IPR000834">
    <property type="entry name" value="Peptidase_M14"/>
</dbReference>
<evidence type="ECO:0000256" key="7">
    <source>
        <dbReference type="PROSITE-ProRule" id="PRU01379"/>
    </source>
</evidence>
<protein>
    <recommendedName>
        <fullName evidence="8">Peptidase M14 domain-containing protein</fullName>
    </recommendedName>
</protein>
<sequence length="321" mass="36878">MEREYADTYEKVLHRLEYLKRKFPGQVVLHLLGRTADGRMIPELSLGDPDRPVHILIHAAVHGREYANSAVLLELAGDHLYRAQKETRKNALREVCFHIIPMVNPDGVSISQYGPGAIRDPSLRKGLYDCWKRDRGNFHPPIKEQLYFRRWKANARGVDINRNFSAGWKEYAGTLFPSFAGYKGPFPESERETRALLDSARRWKPCCCISLHSSGNLIYWDYRSEGRLYDTDKMLARYIGRVTGYKTCSSADEGAVRAGCSDYFMETLKIPSVTIETGIGECPLPPAEYPLLSQNLSRLLPSLSRLYRRQSKREETFHFRL</sequence>
<comment type="cofactor">
    <cofactor evidence="1">
        <name>Zn(2+)</name>
        <dbReference type="ChEBI" id="CHEBI:29105"/>
    </cofactor>
</comment>
<evidence type="ECO:0000256" key="1">
    <source>
        <dbReference type="ARBA" id="ARBA00001947"/>
    </source>
</evidence>
<comment type="caution">
    <text evidence="9">The sequence shown here is derived from an EMBL/GenBank/DDBJ whole genome shotgun (WGS) entry which is preliminary data.</text>
</comment>